<dbReference type="AlphaFoldDB" id="A0A4S3PV00"/>
<reference evidence="3 4" key="1">
    <citation type="journal article" date="2019" name="Indoor Air">
        <title>Impacts of indoor surface finishes on bacterial viability.</title>
        <authorList>
            <person name="Hu J."/>
            <person name="Maamar S.B."/>
            <person name="Glawe A.J."/>
            <person name="Gottel N."/>
            <person name="Gilbert J.A."/>
            <person name="Hartmann E.M."/>
        </authorList>
    </citation>
    <scope>NUCLEOTIDE SEQUENCE [LARGE SCALE GENOMIC DNA]</scope>
    <source>
        <strain evidence="3 4">AF060A6</strain>
    </source>
</reference>
<dbReference type="InterPro" id="IPR023089">
    <property type="entry name" value="YozE_SAM-like"/>
</dbReference>
<name>A0A4S3PV00_9BACI</name>
<organism evidence="3 4">
    <name type="scientific">Bacillus timonensis</name>
    <dbReference type="NCBI Taxonomy" id="1033734"/>
    <lineage>
        <taxon>Bacteria</taxon>
        <taxon>Bacillati</taxon>
        <taxon>Bacillota</taxon>
        <taxon>Bacilli</taxon>
        <taxon>Bacillales</taxon>
        <taxon>Bacillaceae</taxon>
        <taxon>Bacillus</taxon>
    </lineage>
</organism>
<evidence type="ECO:0000259" key="2">
    <source>
        <dbReference type="Pfam" id="PF06855"/>
    </source>
</evidence>
<dbReference type="InterPro" id="IPR036806">
    <property type="entry name" value="YozE_SAM-like_sf"/>
</dbReference>
<dbReference type="OrthoDB" id="2242851at2"/>
<dbReference type="EMBL" id="SLUB01000008">
    <property type="protein sequence ID" value="THE13631.1"/>
    <property type="molecule type" value="Genomic_DNA"/>
</dbReference>
<gene>
    <name evidence="3" type="ORF">E1I69_06880</name>
</gene>
<proteinExistence type="inferred from homology"/>
<dbReference type="NCBIfam" id="NF010193">
    <property type="entry name" value="PRK13672.1"/>
    <property type="match status" value="1"/>
</dbReference>
<evidence type="ECO:0000313" key="3">
    <source>
        <dbReference type="EMBL" id="THE13631.1"/>
    </source>
</evidence>
<dbReference type="HAMAP" id="MF_01538">
    <property type="entry name" value="UPF0346"/>
    <property type="match status" value="1"/>
</dbReference>
<comment type="similarity">
    <text evidence="1">Belongs to the UPF0346 family.</text>
</comment>
<protein>
    <recommendedName>
        <fullName evidence="1">UPF0346 protein E1I69_06880</fullName>
    </recommendedName>
</protein>
<evidence type="ECO:0000313" key="4">
    <source>
        <dbReference type="Proteomes" id="UP000306477"/>
    </source>
</evidence>
<dbReference type="Proteomes" id="UP000306477">
    <property type="component" value="Unassembled WGS sequence"/>
</dbReference>
<dbReference type="RefSeq" id="WP_136378865.1">
    <property type="nucleotide sequence ID" value="NZ_SLUB01000008.1"/>
</dbReference>
<evidence type="ECO:0000256" key="1">
    <source>
        <dbReference type="HAMAP-Rule" id="MF_01538"/>
    </source>
</evidence>
<dbReference type="InterPro" id="IPR010673">
    <property type="entry name" value="UPF0346"/>
</dbReference>
<dbReference type="PIRSF" id="PIRSF037262">
    <property type="entry name" value="UCP037262"/>
    <property type="match status" value="1"/>
</dbReference>
<accession>A0A4S3PV00</accession>
<keyword evidence="4" id="KW-1185">Reference proteome</keyword>
<dbReference type="STRING" id="1033734.GCA_000285535_00341"/>
<comment type="caution">
    <text evidence="3">The sequence shown here is derived from an EMBL/GenBank/DDBJ whole genome shotgun (WGS) entry which is preliminary data.</text>
</comment>
<dbReference type="Pfam" id="PF06855">
    <property type="entry name" value="YozE_SAM_like"/>
    <property type="match status" value="1"/>
</dbReference>
<dbReference type="Gene3D" id="1.10.150.260">
    <property type="entry name" value="YozE SAM-like"/>
    <property type="match status" value="1"/>
</dbReference>
<sequence length="72" mass="8592">MGKSFYHYIVKFRAAKAKDEISQFANDVYLDHSFPIYSKDYNELSSYLELNGQYLKSMSIFDKAWDLYQNED</sequence>
<feature type="domain" description="YozE SAM-like" evidence="2">
    <location>
        <begin position="4"/>
        <end position="70"/>
    </location>
</feature>
<dbReference type="SUPFAM" id="SSF140652">
    <property type="entry name" value="YozE-like"/>
    <property type="match status" value="1"/>
</dbReference>